<evidence type="ECO:0000313" key="2">
    <source>
        <dbReference type="EMBL" id="EKK02681.1"/>
    </source>
</evidence>
<evidence type="ECO:0000256" key="1">
    <source>
        <dbReference type="SAM" id="MobiDB-lite"/>
    </source>
</evidence>
<evidence type="ECO:0000313" key="3">
    <source>
        <dbReference type="Proteomes" id="UP000007993"/>
    </source>
</evidence>
<accession>K5EA35</accession>
<sequence length="69" mass="7567">MSILKPVWRGRPHRSPGIAAQSVANDCSKTPPQSLVNRAEALLNELGDFDHCNVWVRSVGMHIETLGVC</sequence>
<name>K5EA35_RHOBT</name>
<feature type="region of interest" description="Disordered" evidence="1">
    <location>
        <begin position="10"/>
        <end position="30"/>
    </location>
</feature>
<reference evidence="2 3" key="1">
    <citation type="journal article" date="2013" name="Mar. Genomics">
        <title>Expression of sulfatases in Rhodopirellula baltica and the diversity of sulfatases in the genus Rhodopirellula.</title>
        <authorList>
            <person name="Wegner C.E."/>
            <person name="Richter-Heitmann T."/>
            <person name="Klindworth A."/>
            <person name="Klockow C."/>
            <person name="Richter M."/>
            <person name="Achstetter T."/>
            <person name="Glockner F.O."/>
            <person name="Harder J."/>
        </authorList>
    </citation>
    <scope>NUCLEOTIDE SEQUENCE [LARGE SCALE GENOMIC DNA]</scope>
    <source>
        <strain evidence="2 3">SH28</strain>
    </source>
</reference>
<dbReference type="AlphaFoldDB" id="K5EA35"/>
<dbReference type="Proteomes" id="UP000007993">
    <property type="component" value="Unassembled WGS sequence"/>
</dbReference>
<comment type="caution">
    <text evidence="2">The sequence shown here is derived from an EMBL/GenBank/DDBJ whole genome shotgun (WGS) entry which is preliminary data.</text>
</comment>
<protein>
    <submittedName>
        <fullName evidence="2">Uncharacterized protein</fullName>
    </submittedName>
</protein>
<organism evidence="2 3">
    <name type="scientific">Rhodopirellula baltica SH28</name>
    <dbReference type="NCBI Taxonomy" id="993517"/>
    <lineage>
        <taxon>Bacteria</taxon>
        <taxon>Pseudomonadati</taxon>
        <taxon>Planctomycetota</taxon>
        <taxon>Planctomycetia</taxon>
        <taxon>Pirellulales</taxon>
        <taxon>Pirellulaceae</taxon>
        <taxon>Rhodopirellula</taxon>
    </lineage>
</organism>
<gene>
    <name evidence="2" type="ORF">RBSH_02034</name>
</gene>
<dbReference type="EMBL" id="AMCW01000051">
    <property type="protein sequence ID" value="EKK02681.1"/>
    <property type="molecule type" value="Genomic_DNA"/>
</dbReference>
<proteinExistence type="predicted"/>